<protein>
    <submittedName>
        <fullName evidence="2">Glycosyltransferase involved in cell wall biosynthesis</fullName>
    </submittedName>
</protein>
<comment type="caution">
    <text evidence="2">The sequence shown here is derived from an EMBL/GenBank/DDBJ whole genome shotgun (WGS) entry which is preliminary data.</text>
</comment>
<name>A0A316FYP9_9GAMM</name>
<evidence type="ECO:0000259" key="1">
    <source>
        <dbReference type="Pfam" id="PF13439"/>
    </source>
</evidence>
<dbReference type="GO" id="GO:0016757">
    <property type="term" value="F:glycosyltransferase activity"/>
    <property type="evidence" value="ECO:0007669"/>
    <property type="project" value="UniProtKB-ARBA"/>
</dbReference>
<evidence type="ECO:0000313" key="2">
    <source>
        <dbReference type="EMBL" id="PWK53709.1"/>
    </source>
</evidence>
<dbReference type="PANTHER" id="PTHR12526:SF630">
    <property type="entry name" value="GLYCOSYLTRANSFERASE"/>
    <property type="match status" value="1"/>
</dbReference>
<organism evidence="2 3">
    <name type="scientific">Pleionea mediterranea</name>
    <dbReference type="NCBI Taxonomy" id="523701"/>
    <lineage>
        <taxon>Bacteria</taxon>
        <taxon>Pseudomonadati</taxon>
        <taxon>Pseudomonadota</taxon>
        <taxon>Gammaproteobacteria</taxon>
        <taxon>Oceanospirillales</taxon>
        <taxon>Pleioneaceae</taxon>
        <taxon>Pleionea</taxon>
    </lineage>
</organism>
<dbReference type="AlphaFoldDB" id="A0A316FYP9"/>
<dbReference type="Pfam" id="PF13692">
    <property type="entry name" value="Glyco_trans_1_4"/>
    <property type="match status" value="1"/>
</dbReference>
<dbReference type="Pfam" id="PF13439">
    <property type="entry name" value="Glyco_transf_4"/>
    <property type="match status" value="1"/>
</dbReference>
<accession>A0A316FYP9</accession>
<dbReference type="Proteomes" id="UP000245790">
    <property type="component" value="Unassembled WGS sequence"/>
</dbReference>
<dbReference type="SUPFAM" id="SSF53756">
    <property type="entry name" value="UDP-Glycosyltransferase/glycogen phosphorylase"/>
    <property type="match status" value="1"/>
</dbReference>
<keyword evidence="3" id="KW-1185">Reference proteome</keyword>
<proteinExistence type="predicted"/>
<feature type="domain" description="Glycosyltransferase subfamily 4-like N-terminal" evidence="1">
    <location>
        <begin position="16"/>
        <end position="174"/>
    </location>
</feature>
<keyword evidence="2" id="KW-0808">Transferase</keyword>
<reference evidence="2 3" key="1">
    <citation type="submission" date="2018-05" db="EMBL/GenBank/DDBJ databases">
        <title>Genomic Encyclopedia of Type Strains, Phase IV (KMG-IV): sequencing the most valuable type-strain genomes for metagenomic binning, comparative biology and taxonomic classification.</title>
        <authorList>
            <person name="Goeker M."/>
        </authorList>
    </citation>
    <scope>NUCLEOTIDE SEQUENCE [LARGE SCALE GENOMIC DNA]</scope>
    <source>
        <strain evidence="2 3">DSM 25350</strain>
    </source>
</reference>
<gene>
    <name evidence="2" type="ORF">C8D97_10297</name>
</gene>
<dbReference type="RefSeq" id="WP_109761780.1">
    <property type="nucleotide sequence ID" value="NZ_QGGU01000002.1"/>
</dbReference>
<dbReference type="EMBL" id="QGGU01000002">
    <property type="protein sequence ID" value="PWK53709.1"/>
    <property type="molecule type" value="Genomic_DNA"/>
</dbReference>
<evidence type="ECO:0000313" key="3">
    <source>
        <dbReference type="Proteomes" id="UP000245790"/>
    </source>
</evidence>
<dbReference type="InterPro" id="IPR028098">
    <property type="entry name" value="Glyco_trans_4-like_N"/>
</dbReference>
<sequence>MHKKINILHVIDTTGPGGAETVFVTMCVATKNQGYPTRALLRGKGWLSQQLENAGIDVDYYECKGSFNVSYLRFLRGYIRKHSIDTIHAHLLGSSVYCSLAAMLTKVTVVSTFHGLVDVSEKERALWAKMKLIEFGSTHIVAVSNNLLEMLQQRLGVTGNKKLSLISNGIDTDKFSAQQHSEQYPDTIRFGCLGNVRKAKNYSLAVEFIKLLQDSGINCHLSIAGDNTNTLASDLLAYIKQLNITRYIDLKGFISDTPEYLSEIDVFLLSSSSEGHPLALNQALAMELPILTTPCGVEQFFPDNLLTVSRDFTAEGLKKAFNTMGIKPGDKRTVNTEGRKQVLQYYSETVMIQSYLNFYGAA</sequence>
<dbReference type="PANTHER" id="PTHR12526">
    <property type="entry name" value="GLYCOSYLTRANSFERASE"/>
    <property type="match status" value="1"/>
</dbReference>
<dbReference type="Gene3D" id="3.40.50.2000">
    <property type="entry name" value="Glycogen Phosphorylase B"/>
    <property type="match status" value="2"/>
</dbReference>
<dbReference type="OrthoDB" id="9804196at2"/>